<comment type="similarity">
    <text evidence="3">Belongs to the UreF family.</text>
</comment>
<proteinExistence type="inferred from homology"/>
<dbReference type="PANTHER" id="PTHR33620:SF1">
    <property type="entry name" value="UREASE ACCESSORY PROTEIN F"/>
    <property type="match status" value="1"/>
</dbReference>
<protein>
    <recommendedName>
        <fullName evidence="3">Urease accessory protein UreF</fullName>
    </recommendedName>
</protein>
<comment type="subcellular location">
    <subcellularLocation>
        <location evidence="3">Cytoplasm</location>
    </subcellularLocation>
</comment>
<evidence type="ECO:0000256" key="3">
    <source>
        <dbReference type="HAMAP-Rule" id="MF_01385"/>
    </source>
</evidence>
<name>A0ABW1V6Z2_9BACL</name>
<dbReference type="RefSeq" id="WP_379237085.1">
    <property type="nucleotide sequence ID" value="NZ_JBHSTE010000006.1"/>
</dbReference>
<dbReference type="PIRSF" id="PIRSF009467">
    <property type="entry name" value="Ureas_acces_UreF"/>
    <property type="match status" value="1"/>
</dbReference>
<dbReference type="HAMAP" id="MF_01385">
    <property type="entry name" value="UreF"/>
    <property type="match status" value="1"/>
</dbReference>
<dbReference type="InterPro" id="IPR002639">
    <property type="entry name" value="UreF"/>
</dbReference>
<evidence type="ECO:0000313" key="5">
    <source>
        <dbReference type="Proteomes" id="UP001596233"/>
    </source>
</evidence>
<dbReference type="EMBL" id="JBHSTE010000006">
    <property type="protein sequence ID" value="MFC6334497.1"/>
    <property type="molecule type" value="Genomic_DNA"/>
</dbReference>
<dbReference type="InterPro" id="IPR038277">
    <property type="entry name" value="UreF_sf"/>
</dbReference>
<dbReference type="Pfam" id="PF01730">
    <property type="entry name" value="UreF"/>
    <property type="match status" value="1"/>
</dbReference>
<gene>
    <name evidence="3" type="primary">ureF</name>
    <name evidence="4" type="ORF">ACFP56_17855</name>
</gene>
<comment type="subunit">
    <text evidence="3">UreD, UreF and UreG form a complex that acts as a GTP-hydrolysis-dependent molecular chaperone, activating the urease apoprotein by helping to assemble the nickel containing metallocenter of UreC. The UreE protein probably delivers the nickel.</text>
</comment>
<keyword evidence="3" id="KW-0963">Cytoplasm</keyword>
<dbReference type="Gene3D" id="1.10.4190.10">
    <property type="entry name" value="Urease accessory protein UreF"/>
    <property type="match status" value="1"/>
</dbReference>
<evidence type="ECO:0000256" key="1">
    <source>
        <dbReference type="ARBA" id="ARBA00022988"/>
    </source>
</evidence>
<evidence type="ECO:0000256" key="2">
    <source>
        <dbReference type="ARBA" id="ARBA00023186"/>
    </source>
</evidence>
<reference evidence="5" key="1">
    <citation type="journal article" date="2019" name="Int. J. Syst. Evol. Microbiol.">
        <title>The Global Catalogue of Microorganisms (GCM) 10K type strain sequencing project: providing services to taxonomists for standard genome sequencing and annotation.</title>
        <authorList>
            <consortium name="The Broad Institute Genomics Platform"/>
            <consortium name="The Broad Institute Genome Sequencing Center for Infectious Disease"/>
            <person name="Wu L."/>
            <person name="Ma J."/>
        </authorList>
    </citation>
    <scope>NUCLEOTIDE SEQUENCE [LARGE SCALE GENOMIC DNA]</scope>
    <source>
        <strain evidence="5">PCU 280</strain>
    </source>
</reference>
<comment type="caution">
    <text evidence="4">The sequence shown here is derived from an EMBL/GenBank/DDBJ whole genome shotgun (WGS) entry which is preliminary data.</text>
</comment>
<dbReference type="Proteomes" id="UP001596233">
    <property type="component" value="Unassembled WGS sequence"/>
</dbReference>
<evidence type="ECO:0000313" key="4">
    <source>
        <dbReference type="EMBL" id="MFC6334497.1"/>
    </source>
</evidence>
<keyword evidence="2 3" id="KW-0143">Chaperone</keyword>
<keyword evidence="5" id="KW-1185">Reference proteome</keyword>
<comment type="function">
    <text evidence="3">Required for maturation of urease via the functional incorporation of the urease nickel metallocenter.</text>
</comment>
<keyword evidence="1 3" id="KW-0996">Nickel insertion</keyword>
<organism evidence="4 5">
    <name type="scientific">Paenibacillus septentrionalis</name>
    <dbReference type="NCBI Taxonomy" id="429342"/>
    <lineage>
        <taxon>Bacteria</taxon>
        <taxon>Bacillati</taxon>
        <taxon>Bacillota</taxon>
        <taxon>Bacilli</taxon>
        <taxon>Bacillales</taxon>
        <taxon>Paenibacillaceae</taxon>
        <taxon>Paenibacillus</taxon>
    </lineage>
</organism>
<accession>A0ABW1V6Z2</accession>
<dbReference type="PANTHER" id="PTHR33620">
    <property type="entry name" value="UREASE ACCESSORY PROTEIN F"/>
    <property type="match status" value="1"/>
</dbReference>
<sequence>MTQTSAWLSYIQLLDSAFPIGSFSHSFGLETYVQQQKINNLSQLELYMNAQLEASLIPLDALSIQAVYRILENARKLSASSQEALTAERTAIQAAAAVKMLQAEQQLHLRKELLRIDGLCHTQRSARESREGMHKMGRRLIKLGKSLYPEVQLDELERLLAEGKGYGSYPIVFAWIAWHLQMDKDTAILGYLYASIQMSVNSALRLMSLGQTDGQLLVRKLVQTAEQLWWKFKLQEAVEPFSYAVVNEIYAMQHETLYSRLFMS</sequence>